<evidence type="ECO:0000256" key="5">
    <source>
        <dbReference type="ARBA" id="ARBA00022801"/>
    </source>
</evidence>
<comment type="function">
    <text evidence="7">Catalyzes the removal of dipeptides from the N-terminus of oligopeptides.</text>
</comment>
<dbReference type="GO" id="GO:0008239">
    <property type="term" value="F:dipeptidyl-peptidase activity"/>
    <property type="evidence" value="ECO:0007669"/>
    <property type="project" value="UniProtKB-UniRule"/>
</dbReference>
<evidence type="ECO:0000256" key="3">
    <source>
        <dbReference type="ARBA" id="ARBA00022670"/>
    </source>
</evidence>
<dbReference type="AlphaFoldDB" id="C3J7P1"/>
<dbReference type="InterPro" id="IPR019500">
    <property type="entry name" value="Pep_S46"/>
</dbReference>
<evidence type="ECO:0000313" key="8">
    <source>
        <dbReference type="EMBL" id="EEN83750.1"/>
    </source>
</evidence>
<dbReference type="GeneID" id="93365456"/>
<dbReference type="GO" id="GO:0043171">
    <property type="term" value="P:peptide catabolic process"/>
    <property type="evidence" value="ECO:0007669"/>
    <property type="project" value="UniProtKB-UniRule"/>
</dbReference>
<keyword evidence="4 7" id="KW-0732">Signal</keyword>
<dbReference type="PANTHER" id="PTHR38469">
    <property type="entry name" value="PERIPLASMIC PEPTIDASE SUBFAMILY S1B"/>
    <property type="match status" value="1"/>
</dbReference>
<protein>
    <recommendedName>
        <fullName evidence="7">Dipeptidyl-peptidase</fullName>
        <ecNumber evidence="7">3.4.14.-</ecNumber>
    </recommendedName>
</protein>
<evidence type="ECO:0000256" key="6">
    <source>
        <dbReference type="ARBA" id="ARBA00022825"/>
    </source>
</evidence>
<proteinExistence type="inferred from homology"/>
<evidence type="ECO:0000256" key="1">
    <source>
        <dbReference type="ARBA" id="ARBA00010491"/>
    </source>
</evidence>
<feature type="chain" id="PRO_5023035020" description="Dipeptidyl-peptidase" evidence="7">
    <location>
        <begin position="22"/>
        <end position="716"/>
    </location>
</feature>
<sequence>MNKRFFLTLLLAFVCSTLAYADGGMWLMQQINGQVARMKSLGMQLEAADIYNPNGSSLKDAVVMFDGGCTGVLVSNQGLLLTNHHCGYDQIQKHSSVQHNYLKDGFWSYSLAEELVNPGLEVEIVDEITDVTAAVKKELERIKKPSGLEFLSPRYLSSLAPEIVGKKAASRPGYRYEIKAFYGGNRYYMFTKKVFRDVRLVAAPPSSIGKFGSDTDNWAWPRHTGDFSIFRLYADKNGNPAEYSKDNVPYRPKRWVKVNAQGVKEGDFALIMGYPGTTYKFFTADEVTEWSEIDNNIRIEMRGILQDVMLREMLADPKINIMYAAKYASSQNGYKRAQGANWAIRRRSLREIKLAQQQEVLAWAKQKGIATTEEAVRAISKAIEGRQDLRMRQRYLLEGILMGIEMSNAPAADSDIADHWDDPARREAGLQSIRKQFEAFFNKDYSPEVEKALAIALLTRYAERIPAEKQPISIREGIAEYGSAKAYVEMIFDKSIYASRERFEEFMKNPDRDRLLRDPMSRFAASVAYEHQKLAKEVAAFDAPLAAAQRSYVASVLDMKGQPNLAPDANLTLRFTYGEIKGYQPRDVVTYGAKSTLEGVMEKEDPNNWEYVVDPKLKALYEAKNYGRYANSDGSMPVNFCATTHTTGGNSGSPVMNARGELIGLNFDRNWEGVGGDIEYLPNYQRSIILDIRYLLFIIDKFAGCQRLIDEIQPQF</sequence>
<feature type="signal peptide" evidence="7">
    <location>
        <begin position="1"/>
        <end position="21"/>
    </location>
</feature>
<dbReference type="RefSeq" id="WP_004332217.1">
    <property type="nucleotide sequence ID" value="NZ_ACNN01000005.1"/>
</dbReference>
<dbReference type="SUPFAM" id="SSF50494">
    <property type="entry name" value="Trypsin-like serine proteases"/>
    <property type="match status" value="1"/>
</dbReference>
<dbReference type="Proteomes" id="UP000004295">
    <property type="component" value="Unassembled WGS sequence"/>
</dbReference>
<keyword evidence="2 7" id="KW-0031">Aminopeptidase</keyword>
<name>C3J7P1_POREA</name>
<keyword evidence="6 7" id="KW-0720">Serine protease</keyword>
<dbReference type="GO" id="GO:0070009">
    <property type="term" value="F:serine-type aminopeptidase activity"/>
    <property type="evidence" value="ECO:0007669"/>
    <property type="project" value="UniProtKB-UniRule"/>
</dbReference>
<evidence type="ECO:0000256" key="2">
    <source>
        <dbReference type="ARBA" id="ARBA00022438"/>
    </source>
</evidence>
<dbReference type="EMBL" id="ACNN01000005">
    <property type="protein sequence ID" value="EEN83750.1"/>
    <property type="molecule type" value="Genomic_DNA"/>
</dbReference>
<keyword evidence="5 7" id="KW-0378">Hydrolase</keyword>
<gene>
    <name evidence="8" type="ORF">POREN0001_1130</name>
</gene>
<organism evidence="8 9">
    <name type="scientific">Porphyromonas endodontalis (strain ATCC 35406 / DSM 24491 / JCM 8526 / CCUG 16442 / BCRC 14492 / NCTC 13058 / HG 370)</name>
    <name type="common">Bacteroides endodontalis</name>
    <dbReference type="NCBI Taxonomy" id="553175"/>
    <lineage>
        <taxon>Bacteria</taxon>
        <taxon>Pseudomonadati</taxon>
        <taxon>Bacteroidota</taxon>
        <taxon>Bacteroidia</taxon>
        <taxon>Bacteroidales</taxon>
        <taxon>Porphyromonadaceae</taxon>
        <taxon>Porphyromonas</taxon>
    </lineage>
</organism>
<comment type="caution">
    <text evidence="8">The sequence shown here is derived from an EMBL/GenBank/DDBJ whole genome shotgun (WGS) entry which is preliminary data.</text>
</comment>
<evidence type="ECO:0000256" key="7">
    <source>
        <dbReference type="RuleBase" id="RU366067"/>
    </source>
</evidence>
<dbReference type="Gene3D" id="2.40.10.10">
    <property type="entry name" value="Trypsin-like serine proteases"/>
    <property type="match status" value="1"/>
</dbReference>
<reference evidence="8 9" key="1">
    <citation type="submission" date="2009-04" db="EMBL/GenBank/DDBJ databases">
        <authorList>
            <person name="Sebastian Y."/>
            <person name="Madupu R."/>
            <person name="Durkin A.S."/>
            <person name="Torralba M."/>
            <person name="Methe B."/>
            <person name="Sutton G.G."/>
            <person name="Strausberg R.L."/>
            <person name="Nelson K.E."/>
        </authorList>
    </citation>
    <scope>NUCLEOTIDE SEQUENCE [LARGE SCALE GENOMIC DNA]</scope>
    <source>
        <strain evidence="9">ATCC 35406 / BCRC 14492 / JCM 8526 / NCTC 13058 / HG 370</strain>
    </source>
</reference>
<dbReference type="Pfam" id="PF10459">
    <property type="entry name" value="Peptidase_S46"/>
    <property type="match status" value="1"/>
</dbReference>
<dbReference type="EC" id="3.4.14.-" evidence="7"/>
<dbReference type="GO" id="GO:0006508">
    <property type="term" value="P:proteolysis"/>
    <property type="evidence" value="ECO:0007669"/>
    <property type="project" value="UniProtKB-KW"/>
</dbReference>
<evidence type="ECO:0000313" key="9">
    <source>
        <dbReference type="Proteomes" id="UP000004295"/>
    </source>
</evidence>
<keyword evidence="9" id="KW-1185">Reference proteome</keyword>
<dbReference type="MEROPS" id="S46.002"/>
<accession>C3J7P1</accession>
<dbReference type="PANTHER" id="PTHR38469:SF1">
    <property type="entry name" value="PERIPLASMIC PEPTIDASE SUBFAMILY S1B"/>
    <property type="match status" value="1"/>
</dbReference>
<evidence type="ECO:0000256" key="4">
    <source>
        <dbReference type="ARBA" id="ARBA00022729"/>
    </source>
</evidence>
<keyword evidence="3 7" id="KW-0645">Protease</keyword>
<dbReference type="InterPro" id="IPR043504">
    <property type="entry name" value="Peptidase_S1_PA_chymotrypsin"/>
</dbReference>
<dbReference type="InterPro" id="IPR009003">
    <property type="entry name" value="Peptidase_S1_PA"/>
</dbReference>
<comment type="similarity">
    <text evidence="1 7">Belongs to the peptidase S46 family.</text>
</comment>